<keyword evidence="4 7" id="KW-0812">Transmembrane</keyword>
<evidence type="ECO:0000256" key="5">
    <source>
        <dbReference type="ARBA" id="ARBA00022989"/>
    </source>
</evidence>
<evidence type="ECO:0000256" key="4">
    <source>
        <dbReference type="ARBA" id="ARBA00022692"/>
    </source>
</evidence>
<evidence type="ECO:0000256" key="3">
    <source>
        <dbReference type="ARBA" id="ARBA00022475"/>
    </source>
</evidence>
<comment type="subcellular location">
    <subcellularLocation>
        <location evidence="1">Cell membrane</location>
        <topology evidence="1">Multi-pass membrane protein</topology>
    </subcellularLocation>
</comment>
<keyword evidence="3" id="KW-1003">Cell membrane</keyword>
<accession>A0A1I3VTS5</accession>
<evidence type="ECO:0000256" key="7">
    <source>
        <dbReference type="SAM" id="Phobius"/>
    </source>
</evidence>
<sequence length="130" mass="13273">MTSIELKPVVALVGRILLALIFVLSGASKITSYGATAGFMVASGVPGVLLPLVIATELLGGLAVAFGWRARLAALLLAGFTLAAGVVFHSHFADQQQMISFMKNLAIAGGLLTLAAQGPGALSLDARAKR</sequence>
<evidence type="ECO:0000313" key="8">
    <source>
        <dbReference type="EMBL" id="SFJ98824.1"/>
    </source>
</evidence>
<evidence type="ECO:0000256" key="2">
    <source>
        <dbReference type="ARBA" id="ARBA00006679"/>
    </source>
</evidence>
<comment type="similarity">
    <text evidence="2">Belongs to the DoxX family.</text>
</comment>
<keyword evidence="5 7" id="KW-1133">Transmembrane helix</keyword>
<dbReference type="Proteomes" id="UP000198755">
    <property type="component" value="Unassembled WGS sequence"/>
</dbReference>
<evidence type="ECO:0000256" key="6">
    <source>
        <dbReference type="ARBA" id="ARBA00023136"/>
    </source>
</evidence>
<keyword evidence="9" id="KW-1185">Reference proteome</keyword>
<evidence type="ECO:0000313" key="9">
    <source>
        <dbReference type="Proteomes" id="UP000198755"/>
    </source>
</evidence>
<feature type="transmembrane region" description="Helical" evidence="7">
    <location>
        <begin position="48"/>
        <end position="68"/>
    </location>
</feature>
<dbReference type="InterPro" id="IPR051907">
    <property type="entry name" value="DoxX-like_oxidoreductase"/>
</dbReference>
<dbReference type="STRING" id="1612308.SAMN05444581_101110"/>
<dbReference type="PANTHER" id="PTHR33452:SF1">
    <property type="entry name" value="INNER MEMBRANE PROTEIN YPHA-RELATED"/>
    <property type="match status" value="1"/>
</dbReference>
<protein>
    <submittedName>
        <fullName evidence="8">Putative oxidoreductase</fullName>
    </submittedName>
</protein>
<gene>
    <name evidence="8" type="ORF">SAMN05444581_101110</name>
</gene>
<dbReference type="EMBL" id="FOSN01000001">
    <property type="protein sequence ID" value="SFJ98824.1"/>
    <property type="molecule type" value="Genomic_DNA"/>
</dbReference>
<dbReference type="Pfam" id="PF07681">
    <property type="entry name" value="DoxX"/>
    <property type="match status" value="1"/>
</dbReference>
<feature type="transmembrane region" description="Helical" evidence="7">
    <location>
        <begin position="105"/>
        <end position="124"/>
    </location>
</feature>
<dbReference type="GO" id="GO:0005886">
    <property type="term" value="C:plasma membrane"/>
    <property type="evidence" value="ECO:0007669"/>
    <property type="project" value="UniProtKB-SubCell"/>
</dbReference>
<feature type="transmembrane region" description="Helical" evidence="7">
    <location>
        <begin position="75"/>
        <end position="93"/>
    </location>
</feature>
<name>A0A1I3VTS5_9HYPH</name>
<dbReference type="RefSeq" id="WP_244532012.1">
    <property type="nucleotide sequence ID" value="NZ_FOSN01000001.1"/>
</dbReference>
<proteinExistence type="inferred from homology"/>
<organism evidence="8 9">
    <name type="scientific">Methylocapsa palsarum</name>
    <dbReference type="NCBI Taxonomy" id="1612308"/>
    <lineage>
        <taxon>Bacteria</taxon>
        <taxon>Pseudomonadati</taxon>
        <taxon>Pseudomonadota</taxon>
        <taxon>Alphaproteobacteria</taxon>
        <taxon>Hyphomicrobiales</taxon>
        <taxon>Beijerinckiaceae</taxon>
        <taxon>Methylocapsa</taxon>
    </lineage>
</organism>
<dbReference type="InterPro" id="IPR032808">
    <property type="entry name" value="DoxX"/>
</dbReference>
<evidence type="ECO:0000256" key="1">
    <source>
        <dbReference type="ARBA" id="ARBA00004651"/>
    </source>
</evidence>
<reference evidence="8 9" key="1">
    <citation type="submission" date="2016-10" db="EMBL/GenBank/DDBJ databases">
        <authorList>
            <person name="de Groot N.N."/>
        </authorList>
    </citation>
    <scope>NUCLEOTIDE SEQUENCE [LARGE SCALE GENOMIC DNA]</scope>
    <source>
        <strain evidence="8 9">NE2</strain>
    </source>
</reference>
<dbReference type="PANTHER" id="PTHR33452">
    <property type="entry name" value="OXIDOREDUCTASE CATD-RELATED"/>
    <property type="match status" value="1"/>
</dbReference>
<keyword evidence="6 7" id="KW-0472">Membrane</keyword>
<feature type="transmembrane region" description="Helical" evidence="7">
    <location>
        <begin position="9"/>
        <end position="28"/>
    </location>
</feature>
<dbReference type="AlphaFoldDB" id="A0A1I3VTS5"/>